<keyword evidence="2" id="KW-1185">Reference proteome</keyword>
<proteinExistence type="predicted"/>
<name>A0A6P1QV82_9FLAO</name>
<reference evidence="1 2" key="1">
    <citation type="submission" date="2018-04" db="EMBL/GenBank/DDBJ databases">
        <title>Characteristic and Complete Genome Sequencing of A Novel Member of Infective Endocarditis Causative Bacteria: Bergeyella cardium QL-PH.</title>
        <authorList>
            <person name="Pan H."/>
            <person name="Sun E."/>
            <person name="Zhang Y."/>
        </authorList>
    </citation>
    <scope>NUCLEOTIDE SEQUENCE [LARGE SCALE GENOMIC DNA]</scope>
    <source>
        <strain evidence="1 2">HPQL</strain>
    </source>
</reference>
<protein>
    <submittedName>
        <fullName evidence="1">DUF4013 domain-containing protein</fullName>
    </submittedName>
</protein>
<evidence type="ECO:0000313" key="1">
    <source>
        <dbReference type="EMBL" id="QHN65458.1"/>
    </source>
</evidence>
<dbReference type="AlphaFoldDB" id="A0A6P1QV82"/>
<sequence>MIQFYKKRTLGEIVSDTFNFLKIYGKNFFKNYLVINGLLLILMMILFVVGLRDIIGSFMFGEGPEGNYIEEYITQNPVLIVAVVVLMFLIFMVAMVINYSYPVLYIKRLSETGGPVQLQDILSDIKKNTGRIFIYFLGITFIVLPFAFLVMAISYILILILIGLFLMMIVMPFIMNVINLTLFDYLNTQKGFFSSLSYGLRSQFSYQHHRDGSPFWKYIGSTLVIYIIVQIVASIFTTIPMIFIFGYKIIFPTYDSIEGEESMFGLMVLILYSIALIISFIINNIIYIATGFIYYDSRTDLHKKIDLSEIESIGKNED</sequence>
<gene>
    <name evidence="1" type="ORF">DBX24_05970</name>
</gene>
<dbReference type="EMBL" id="CP029149">
    <property type="protein sequence ID" value="QHN65458.1"/>
    <property type="molecule type" value="Genomic_DNA"/>
</dbReference>
<organism evidence="1 2">
    <name type="scientific">Bergeyella cardium</name>
    <dbReference type="NCBI Taxonomy" id="1585976"/>
    <lineage>
        <taxon>Bacteria</taxon>
        <taxon>Pseudomonadati</taxon>
        <taxon>Bacteroidota</taxon>
        <taxon>Flavobacteriia</taxon>
        <taxon>Flavobacteriales</taxon>
        <taxon>Weeksellaceae</taxon>
        <taxon>Bergeyella</taxon>
    </lineage>
</organism>
<dbReference type="RefSeq" id="WP_160224279.1">
    <property type="nucleotide sequence ID" value="NZ_CP029149.1"/>
</dbReference>
<dbReference type="KEGG" id="bcad:DBX24_05970"/>
<dbReference type="OrthoDB" id="1149172at2"/>
<evidence type="ECO:0000313" key="2">
    <source>
        <dbReference type="Proteomes" id="UP000464318"/>
    </source>
</evidence>
<accession>A0A6P1QV82</accession>
<dbReference type="Proteomes" id="UP000464318">
    <property type="component" value="Chromosome"/>
</dbReference>